<evidence type="ECO:0000256" key="1">
    <source>
        <dbReference type="SAM" id="MobiDB-lite"/>
    </source>
</evidence>
<keyword evidence="2" id="KW-1133">Transmembrane helix</keyword>
<dbReference type="EMBL" id="LPWA01000107">
    <property type="protein sequence ID" value="KUM26291.1"/>
    <property type="molecule type" value="Genomic_DNA"/>
</dbReference>
<feature type="transmembrane region" description="Helical" evidence="2">
    <location>
        <begin position="35"/>
        <end position="57"/>
    </location>
</feature>
<accession>A0A101KSM5</accession>
<protein>
    <submittedName>
        <fullName evidence="3">Uncharacterized protein</fullName>
    </submittedName>
</protein>
<evidence type="ECO:0000256" key="2">
    <source>
        <dbReference type="SAM" id="Phobius"/>
    </source>
</evidence>
<keyword evidence="2" id="KW-0812">Transmembrane</keyword>
<name>A0A101KSM5_RHILI</name>
<comment type="caution">
    <text evidence="3">The sequence shown here is derived from an EMBL/GenBank/DDBJ whole genome shotgun (WGS) entry which is preliminary data.</text>
</comment>
<keyword evidence="2" id="KW-0472">Membrane</keyword>
<reference evidence="3 4" key="1">
    <citation type="submission" date="2015-12" db="EMBL/GenBank/DDBJ databases">
        <title>Draft genome sequence of Mesorhizobium sp. UFLA 01-765, a multitolerant efficient symbiont and plant-growth promoting strain isolated from Zn-mining soil using Leucaena leucocephala as a trap plant.</title>
        <authorList>
            <person name="Rangel W.M."/>
            <person name="Thijs S."/>
            <person name="Longatti S.M."/>
            <person name="Moreira F.M."/>
            <person name="Weyens N."/>
            <person name="Vangronsveld J."/>
            <person name="Van Hamme J.D."/>
            <person name="Bottos E.M."/>
            <person name="Rineau F."/>
        </authorList>
    </citation>
    <scope>NUCLEOTIDE SEQUENCE [LARGE SCALE GENOMIC DNA]</scope>
    <source>
        <strain evidence="3 4">UFLA 01-765</strain>
    </source>
</reference>
<organism evidence="3 4">
    <name type="scientific">Rhizobium loti</name>
    <name type="common">Mesorhizobium loti</name>
    <dbReference type="NCBI Taxonomy" id="381"/>
    <lineage>
        <taxon>Bacteria</taxon>
        <taxon>Pseudomonadati</taxon>
        <taxon>Pseudomonadota</taxon>
        <taxon>Alphaproteobacteria</taxon>
        <taxon>Hyphomicrobiales</taxon>
        <taxon>Phyllobacteriaceae</taxon>
        <taxon>Mesorhizobium</taxon>
    </lineage>
</organism>
<proteinExistence type="predicted"/>
<dbReference type="AlphaFoldDB" id="A0A101KSM5"/>
<sequence length="92" mass="9833">MHLEDLLVLWAATHAPAGLLVEIKEIAKQRPSLPAVLDVVFPVAVVMMIALSCTTLYRVSGSSARAGSEPVERSIILSSSPRSSQTPRHSGQ</sequence>
<feature type="region of interest" description="Disordered" evidence="1">
    <location>
        <begin position="62"/>
        <end position="92"/>
    </location>
</feature>
<evidence type="ECO:0000313" key="3">
    <source>
        <dbReference type="EMBL" id="KUM26291.1"/>
    </source>
</evidence>
<evidence type="ECO:0000313" key="4">
    <source>
        <dbReference type="Proteomes" id="UP000053176"/>
    </source>
</evidence>
<gene>
    <name evidence="3" type="ORF">AU467_22340</name>
</gene>
<feature type="compositionally biased region" description="Low complexity" evidence="1">
    <location>
        <begin position="73"/>
        <end position="84"/>
    </location>
</feature>
<dbReference type="Proteomes" id="UP000053176">
    <property type="component" value="Unassembled WGS sequence"/>
</dbReference>